<evidence type="ECO:0000313" key="15">
    <source>
        <dbReference type="EMBL" id="MFG6489090.1"/>
    </source>
</evidence>
<feature type="domain" description="TonB-dependent receptor-like beta-barrel" evidence="13">
    <location>
        <begin position="451"/>
        <end position="920"/>
    </location>
</feature>
<dbReference type="InterPro" id="IPR039426">
    <property type="entry name" value="TonB-dep_rcpt-like"/>
</dbReference>
<evidence type="ECO:0000256" key="11">
    <source>
        <dbReference type="RuleBase" id="RU003357"/>
    </source>
</evidence>
<sequence length="962" mass="104019">MKQKLICSAVSMALAAAYGHAVAQAAAPAAAEKPAADKAPESSDGATKPETNQLATVVVTGFRASLEKSMVLKQQAIGVRDSIVAEDIGKFPEANVAESLQRVPGVILNRDESSGEGQRISVRGLPTEYTVTTLNGALVNATSTATIGTAARGFNYDVFASELFGRVDFYKSPLAELNEGGMGGVVDLQTPRPFDNPKRTLRYGVTASYNTTSGKTDPTGFALYSNTWGEWGALVGVSHAESVNNRSGFEATGGYNSSARASQSPVKGNFAFALDYDSPRANLGSYTRDQVDNALLPRIYRFYGSANDRTRDGAVASLQYKTPTLNLSLDALYSKLKNSRDEMYFGLLIRNSRTTDRTKPAGQSGNSGFIPLSVKIDPSSNLLTGTFGNTSYSSGVTYSDDETQFGYLSANGRWTVNDRLVLSSQLSTNSSKALSYQDTLSGQIFGVDSTIDYGSDHVYPSLSSPVSYTDPNNFQGFGIGTGWTRETDKSNQGRVVADWDYALGGDWTGHLKAGLAYAETSKEINKRNGTSAATAKLNTLGTAGMRSGMTSTLPIANLDMGAGWPHAWGTFTRGYTYSTFDPLAFNSEATFTPAQSFKAQENVSTAFVQSDFKGQVFDRDLRLNAGLRFARTETRIDNYKQQGTSLTYAPNQEQASYTNVLPAFSSALDLTDTLTWRASWGKTLSRQSLSIIAAQTVIPNPFDNTATAGNPGLRPQKSKNLDTSLEWYFAKGSMLSAALFQKELTDATVSSSVQTTFGALGLPDTALGAIFQDANGKVDPNLPMTLKTYSNAGKQTLKGFELAYQQAFTFLPAPFKGLGALASYTHINPFNSAVWTTNAGSVVDVNSVPKYAYSATLYYENGPFAFRTSYNYKGRSLHPDNPKNNGDDLIRWRAGRGYLDANVSYKISDALEIRLEALNLSNTLAYDYFEDATGKYGLGDRTRMDYAKYDGRTFKIGLRGKF</sequence>
<dbReference type="InterPro" id="IPR037066">
    <property type="entry name" value="Plug_dom_sf"/>
</dbReference>
<dbReference type="InterPro" id="IPR000531">
    <property type="entry name" value="Beta-barrel_TonB"/>
</dbReference>
<name>A0ABW7HGP7_9BURK</name>
<keyword evidence="9 10" id="KW-0998">Cell outer membrane</keyword>
<dbReference type="InterPro" id="IPR012910">
    <property type="entry name" value="Plug_dom"/>
</dbReference>
<evidence type="ECO:0000259" key="14">
    <source>
        <dbReference type="Pfam" id="PF07715"/>
    </source>
</evidence>
<dbReference type="Proteomes" id="UP001606134">
    <property type="component" value="Unassembled WGS sequence"/>
</dbReference>
<dbReference type="Pfam" id="PF00593">
    <property type="entry name" value="TonB_dep_Rec_b-barrel"/>
    <property type="match status" value="1"/>
</dbReference>
<dbReference type="InterPro" id="IPR010104">
    <property type="entry name" value="TonB_rcpt_bac"/>
</dbReference>
<accession>A0ABW7HGP7</accession>
<feature type="domain" description="TonB-dependent receptor plug" evidence="14">
    <location>
        <begin position="76"/>
        <end position="185"/>
    </location>
</feature>
<dbReference type="InterPro" id="IPR036942">
    <property type="entry name" value="Beta-barrel_TonB_sf"/>
</dbReference>
<evidence type="ECO:0000256" key="8">
    <source>
        <dbReference type="ARBA" id="ARBA00023170"/>
    </source>
</evidence>
<keyword evidence="16" id="KW-1185">Reference proteome</keyword>
<dbReference type="RefSeq" id="WP_394415251.1">
    <property type="nucleotide sequence ID" value="NZ_JBIGIC010000011.1"/>
</dbReference>
<evidence type="ECO:0000256" key="6">
    <source>
        <dbReference type="ARBA" id="ARBA00023077"/>
    </source>
</evidence>
<evidence type="ECO:0000256" key="2">
    <source>
        <dbReference type="ARBA" id="ARBA00009810"/>
    </source>
</evidence>
<keyword evidence="12" id="KW-0732">Signal</keyword>
<dbReference type="PROSITE" id="PS52016">
    <property type="entry name" value="TONB_DEPENDENT_REC_3"/>
    <property type="match status" value="1"/>
</dbReference>
<keyword evidence="6 11" id="KW-0798">TonB box</keyword>
<comment type="subcellular location">
    <subcellularLocation>
        <location evidence="1 10">Cell outer membrane</location>
        <topology evidence="1 10">Multi-pass membrane protein</topology>
    </subcellularLocation>
</comment>
<evidence type="ECO:0000313" key="16">
    <source>
        <dbReference type="Proteomes" id="UP001606134"/>
    </source>
</evidence>
<protein>
    <submittedName>
        <fullName evidence="15">TonB-dependent receptor</fullName>
    </submittedName>
</protein>
<evidence type="ECO:0000256" key="7">
    <source>
        <dbReference type="ARBA" id="ARBA00023136"/>
    </source>
</evidence>
<dbReference type="Gene3D" id="2.170.130.10">
    <property type="entry name" value="TonB-dependent receptor, plug domain"/>
    <property type="match status" value="1"/>
</dbReference>
<evidence type="ECO:0000256" key="12">
    <source>
        <dbReference type="SAM" id="SignalP"/>
    </source>
</evidence>
<organism evidence="15 16">
    <name type="scientific">Pelomonas candidula</name>
    <dbReference type="NCBI Taxonomy" id="3299025"/>
    <lineage>
        <taxon>Bacteria</taxon>
        <taxon>Pseudomonadati</taxon>
        <taxon>Pseudomonadota</taxon>
        <taxon>Betaproteobacteria</taxon>
        <taxon>Burkholderiales</taxon>
        <taxon>Sphaerotilaceae</taxon>
        <taxon>Roseateles</taxon>
    </lineage>
</organism>
<evidence type="ECO:0000259" key="13">
    <source>
        <dbReference type="Pfam" id="PF00593"/>
    </source>
</evidence>
<evidence type="ECO:0000256" key="5">
    <source>
        <dbReference type="ARBA" id="ARBA00022692"/>
    </source>
</evidence>
<dbReference type="PANTHER" id="PTHR40980:SF3">
    <property type="entry name" value="TONB-DEPENDENT RECEPTOR-LIKE BETA-BARREL DOMAIN-CONTAINING PROTEIN"/>
    <property type="match status" value="1"/>
</dbReference>
<proteinExistence type="inferred from homology"/>
<comment type="similarity">
    <text evidence="2 10 11">Belongs to the TonB-dependent receptor family.</text>
</comment>
<comment type="caution">
    <text evidence="15">The sequence shown here is derived from an EMBL/GenBank/DDBJ whole genome shotgun (WGS) entry which is preliminary data.</text>
</comment>
<dbReference type="Gene3D" id="2.40.170.20">
    <property type="entry name" value="TonB-dependent receptor, beta-barrel domain"/>
    <property type="match status" value="1"/>
</dbReference>
<reference evidence="15 16" key="1">
    <citation type="submission" date="2024-08" db="EMBL/GenBank/DDBJ databases">
        <authorList>
            <person name="Lu H."/>
        </authorList>
    </citation>
    <scope>NUCLEOTIDE SEQUENCE [LARGE SCALE GENOMIC DNA]</scope>
    <source>
        <strain evidence="15 16">BYS78W</strain>
    </source>
</reference>
<keyword evidence="4 10" id="KW-1134">Transmembrane beta strand</keyword>
<keyword evidence="5 10" id="KW-0812">Transmembrane</keyword>
<dbReference type="SUPFAM" id="SSF56935">
    <property type="entry name" value="Porins"/>
    <property type="match status" value="1"/>
</dbReference>
<keyword evidence="3 10" id="KW-0813">Transport</keyword>
<keyword evidence="7 10" id="KW-0472">Membrane</keyword>
<gene>
    <name evidence="15" type="ORF">ACG04R_20560</name>
</gene>
<evidence type="ECO:0000256" key="10">
    <source>
        <dbReference type="PROSITE-ProRule" id="PRU01360"/>
    </source>
</evidence>
<evidence type="ECO:0000256" key="3">
    <source>
        <dbReference type="ARBA" id="ARBA00022448"/>
    </source>
</evidence>
<evidence type="ECO:0000256" key="9">
    <source>
        <dbReference type="ARBA" id="ARBA00023237"/>
    </source>
</evidence>
<dbReference type="NCBIfam" id="TIGR01782">
    <property type="entry name" value="TonB-Xanth-Caul"/>
    <property type="match status" value="1"/>
</dbReference>
<evidence type="ECO:0000256" key="4">
    <source>
        <dbReference type="ARBA" id="ARBA00022452"/>
    </source>
</evidence>
<dbReference type="CDD" id="cd01347">
    <property type="entry name" value="ligand_gated_channel"/>
    <property type="match status" value="1"/>
</dbReference>
<evidence type="ECO:0000256" key="1">
    <source>
        <dbReference type="ARBA" id="ARBA00004571"/>
    </source>
</evidence>
<dbReference type="EMBL" id="JBIGIC010000011">
    <property type="protein sequence ID" value="MFG6489090.1"/>
    <property type="molecule type" value="Genomic_DNA"/>
</dbReference>
<feature type="signal peptide" evidence="12">
    <location>
        <begin position="1"/>
        <end position="23"/>
    </location>
</feature>
<feature type="chain" id="PRO_5046598777" evidence="12">
    <location>
        <begin position="24"/>
        <end position="962"/>
    </location>
</feature>
<dbReference type="Pfam" id="PF07715">
    <property type="entry name" value="Plug"/>
    <property type="match status" value="1"/>
</dbReference>
<keyword evidence="8 15" id="KW-0675">Receptor</keyword>
<dbReference type="PANTHER" id="PTHR40980">
    <property type="entry name" value="PLUG DOMAIN-CONTAINING PROTEIN"/>
    <property type="match status" value="1"/>
</dbReference>